<dbReference type="GO" id="GO:0016746">
    <property type="term" value="F:acyltransferase activity"/>
    <property type="evidence" value="ECO:0007669"/>
    <property type="project" value="InterPro"/>
</dbReference>
<gene>
    <name evidence="3" type="primary">F25B4.6</name>
    <name evidence="3" type="ORF">Tcan_18239</name>
</gene>
<dbReference type="SUPFAM" id="SSF53901">
    <property type="entry name" value="Thiolase-like"/>
    <property type="match status" value="1"/>
</dbReference>
<accession>A0A0B2UY90</accession>
<evidence type="ECO:0000313" key="3">
    <source>
        <dbReference type="EMBL" id="KHN74164.1"/>
    </source>
</evidence>
<evidence type="ECO:0000313" key="4">
    <source>
        <dbReference type="Proteomes" id="UP000031036"/>
    </source>
</evidence>
<dbReference type="EMBL" id="JPKZ01002963">
    <property type="protein sequence ID" value="KHN74164.1"/>
    <property type="molecule type" value="Genomic_DNA"/>
</dbReference>
<dbReference type="InterPro" id="IPR016039">
    <property type="entry name" value="Thiolase-like"/>
</dbReference>
<dbReference type="OrthoDB" id="1269963at2759"/>
<name>A0A0B2UY90_TOXCA</name>
<proteinExistence type="predicted"/>
<organism evidence="3 4">
    <name type="scientific">Toxocara canis</name>
    <name type="common">Canine roundworm</name>
    <dbReference type="NCBI Taxonomy" id="6265"/>
    <lineage>
        <taxon>Eukaryota</taxon>
        <taxon>Metazoa</taxon>
        <taxon>Ecdysozoa</taxon>
        <taxon>Nematoda</taxon>
        <taxon>Chromadorea</taxon>
        <taxon>Rhabditida</taxon>
        <taxon>Spirurina</taxon>
        <taxon>Ascaridomorpha</taxon>
        <taxon>Ascaridoidea</taxon>
        <taxon>Toxocaridae</taxon>
        <taxon>Toxocara</taxon>
    </lineage>
</organism>
<keyword evidence="4" id="KW-1185">Reference proteome</keyword>
<comment type="caution">
    <text evidence="3">The sequence shown here is derived from an EMBL/GenBank/DDBJ whole genome shotgun (WGS) entry which is preliminary data.</text>
</comment>
<dbReference type="InterPro" id="IPR013528">
    <property type="entry name" value="HMG_CoA_synth_N"/>
</dbReference>
<dbReference type="Pfam" id="PF01154">
    <property type="entry name" value="HMG_CoA_synt_N"/>
    <property type="match status" value="1"/>
</dbReference>
<sequence>MDIRNTLARMTDQPGALIIDNMKQIAVEPNVIPEFYMSVIFAVFMTAPHVPVLPAQPCSQNDGGGAVTEVVFMTAPHVPVLPAQPCSQNDGGGAVTEGLETLFEVTRYYGSPAKKQPLRLDSSFTDRLPIGSITEIRGLCSVNPSLFAIGCFSDAVHSAARHGYETAKELDFKFRVITEWYCGLATCFVVHEAPRRRVGYVDRNVFAFETSSSGVQWHRFFSMYCIINPSAIGFLAMRTQTQINKSEGVKMLLMEVYDANTDVKGVDVKNACFGSTQALFHVVGRVYANWQTETNETLVGNQQPGNAAEWTSELSTRDDEQQRSFEKTTVKNSQSQSAIT</sequence>
<protein>
    <submittedName>
        <fullName evidence="3">Hydroxymethylglutaryl-CoA synthase</fullName>
    </submittedName>
</protein>
<dbReference type="Proteomes" id="UP000031036">
    <property type="component" value="Unassembled WGS sequence"/>
</dbReference>
<dbReference type="STRING" id="6265.A0A0B2UY90"/>
<dbReference type="AlphaFoldDB" id="A0A0B2UY90"/>
<reference evidence="3 4" key="1">
    <citation type="submission" date="2014-11" db="EMBL/GenBank/DDBJ databases">
        <title>Genetic blueprint of the zoonotic pathogen Toxocara canis.</title>
        <authorList>
            <person name="Zhu X.-Q."/>
            <person name="Korhonen P.K."/>
            <person name="Cai H."/>
            <person name="Young N.D."/>
            <person name="Nejsum P."/>
            <person name="von Samson-Himmelstjerna G."/>
            <person name="Boag P.R."/>
            <person name="Tan P."/>
            <person name="Li Q."/>
            <person name="Min J."/>
            <person name="Yang Y."/>
            <person name="Wang X."/>
            <person name="Fang X."/>
            <person name="Hall R.S."/>
            <person name="Hofmann A."/>
            <person name="Sternberg P.W."/>
            <person name="Jex A.R."/>
            <person name="Gasser R.B."/>
        </authorList>
    </citation>
    <scope>NUCLEOTIDE SEQUENCE [LARGE SCALE GENOMIC DNA]</scope>
    <source>
        <strain evidence="3">PN_DK_2014</strain>
    </source>
</reference>
<evidence type="ECO:0000256" key="1">
    <source>
        <dbReference type="SAM" id="MobiDB-lite"/>
    </source>
</evidence>
<feature type="compositionally biased region" description="Basic and acidic residues" evidence="1">
    <location>
        <begin position="315"/>
        <end position="329"/>
    </location>
</feature>
<evidence type="ECO:0000259" key="2">
    <source>
        <dbReference type="Pfam" id="PF01154"/>
    </source>
</evidence>
<dbReference type="Gene3D" id="3.40.47.10">
    <property type="match status" value="1"/>
</dbReference>
<feature type="domain" description="Hydroxymethylglutaryl-coenzyme A synthase N-terminal" evidence="2">
    <location>
        <begin position="227"/>
        <end position="289"/>
    </location>
</feature>
<feature type="region of interest" description="Disordered" evidence="1">
    <location>
        <begin position="299"/>
        <end position="340"/>
    </location>
</feature>
<feature type="compositionally biased region" description="Polar residues" evidence="1">
    <location>
        <begin position="330"/>
        <end position="340"/>
    </location>
</feature>